<dbReference type="Gene3D" id="2.60.40.1180">
    <property type="entry name" value="Golgi alpha-mannosidase II"/>
    <property type="match status" value="1"/>
</dbReference>
<dbReference type="InterPro" id="IPR013780">
    <property type="entry name" value="Glyco_hydro_b"/>
</dbReference>
<reference evidence="4" key="1">
    <citation type="journal article" date="2021" name="Syst. Appl. Microbiol.">
        <title>Roseomonas hellenica sp. nov., isolated from roots of wild-growing Alkanna tinctoria.</title>
        <authorList>
            <person name="Rat A."/>
            <person name="Naranjo H.D."/>
            <person name="Lebbe L."/>
            <person name="Cnockaert M."/>
            <person name="Krigas N."/>
            <person name="Grigoriadou K."/>
            <person name="Maloupa E."/>
            <person name="Willems A."/>
        </authorList>
    </citation>
    <scope>NUCLEOTIDE SEQUENCE [LARGE SCALE GENOMIC DNA]</scope>
    <source>
        <strain evidence="4">LMG 31523</strain>
    </source>
</reference>
<name>A0ABS5F3L5_9PROT</name>
<evidence type="ECO:0000256" key="1">
    <source>
        <dbReference type="ARBA" id="ARBA00008061"/>
    </source>
</evidence>
<dbReference type="InterPro" id="IPR006047">
    <property type="entry name" value="GH13_cat_dom"/>
</dbReference>
<evidence type="ECO:0000313" key="4">
    <source>
        <dbReference type="Proteomes" id="UP001196870"/>
    </source>
</evidence>
<comment type="caution">
    <text evidence="3">The sequence shown here is derived from an EMBL/GenBank/DDBJ whole genome shotgun (WGS) entry which is preliminary data.</text>
</comment>
<dbReference type="Pfam" id="PF00128">
    <property type="entry name" value="Alpha-amylase"/>
    <property type="match status" value="1"/>
</dbReference>
<dbReference type="PANTHER" id="PTHR10357">
    <property type="entry name" value="ALPHA-AMYLASE FAMILY MEMBER"/>
    <property type="match status" value="1"/>
</dbReference>
<proteinExistence type="inferred from homology"/>
<evidence type="ECO:0000313" key="3">
    <source>
        <dbReference type="EMBL" id="MBR0667058.1"/>
    </source>
</evidence>
<dbReference type="Gene3D" id="3.90.400.10">
    <property type="entry name" value="Oligo-1,6-glucosidase, Domain 2"/>
    <property type="match status" value="1"/>
</dbReference>
<gene>
    <name evidence="3" type="ORF">GXW71_22040</name>
</gene>
<dbReference type="Gene3D" id="3.20.20.80">
    <property type="entry name" value="Glycosidases"/>
    <property type="match status" value="2"/>
</dbReference>
<dbReference type="SMART" id="SM00642">
    <property type="entry name" value="Aamy"/>
    <property type="match status" value="1"/>
</dbReference>
<comment type="similarity">
    <text evidence="1">Belongs to the glycosyl hydrolase 13 family.</text>
</comment>
<dbReference type="InterPro" id="IPR045857">
    <property type="entry name" value="O16G_dom_2"/>
</dbReference>
<organism evidence="3 4">
    <name type="scientific">Plastoroseomonas hellenica</name>
    <dbReference type="NCBI Taxonomy" id="2687306"/>
    <lineage>
        <taxon>Bacteria</taxon>
        <taxon>Pseudomonadati</taxon>
        <taxon>Pseudomonadota</taxon>
        <taxon>Alphaproteobacteria</taxon>
        <taxon>Acetobacterales</taxon>
        <taxon>Acetobacteraceae</taxon>
        <taxon>Plastoroseomonas</taxon>
    </lineage>
</organism>
<dbReference type="CDD" id="cd11330">
    <property type="entry name" value="AmyAc_OligoGlu"/>
    <property type="match status" value="1"/>
</dbReference>
<dbReference type="SUPFAM" id="SSF51011">
    <property type="entry name" value="Glycosyl hydrolase domain"/>
    <property type="match status" value="1"/>
</dbReference>
<dbReference type="InterPro" id="IPR017853">
    <property type="entry name" value="GH"/>
</dbReference>
<accession>A0ABS5F3L5</accession>
<dbReference type="EMBL" id="JAAGBB010000029">
    <property type="protein sequence ID" value="MBR0667058.1"/>
    <property type="molecule type" value="Genomic_DNA"/>
</dbReference>
<evidence type="ECO:0000259" key="2">
    <source>
        <dbReference type="SMART" id="SM00642"/>
    </source>
</evidence>
<feature type="domain" description="Glycosyl hydrolase family 13 catalytic" evidence="2">
    <location>
        <begin position="16"/>
        <end position="400"/>
    </location>
</feature>
<keyword evidence="4" id="KW-1185">Reference proteome</keyword>
<dbReference type="Proteomes" id="UP001196870">
    <property type="component" value="Unassembled WGS sequence"/>
</dbReference>
<sequence>MVTQDEDWWRGAVIYQIYPRSFLDSDGDGVGDLRGAIARLDHVAALGADAVWLCPFYSSPQDDFGYDVSDHVTVDPQFGTMADFDAFLAAAHARGIKVLIDLVGGHTSSRHAWFQESRARRDGDKSDFYVWADPRPDGTPPNNWLSVFGGPAWAYDVRRRQYYLHHFLVSQPALNLANPAALDALLAVGEFWLQRGVDGFRLDAVDFLAHDPALRPNPASPKGRAPAKLFGMQEHLHDMMHPDTFGILARIRALADRYGAVTLGEVSSQIGAYRRVMDYTHGDAHLHMAYTLSPLRDGFDWPTVRTLLGRLSEAGEQGWACFSFSNHDVARAATRWSPGGVPDDRHTKLLIALLLSLRGTACVYQGEELGLPDVALTEEEIRDPFGLAYWPDFKGRDGSRTPMPWMATAPNAGFTAGPTPWLPIRPEHVHRSVDVQESDPDSVLRFTRAMIAFRKAHPALIHGTLRQLDLPEPLIGFVRMWEGNHVVCIFNLSGASARIDLARVGEATILPGCADAPEIDGTSASLAPYGALFASLVDAPALLLAA</sequence>
<dbReference type="PANTHER" id="PTHR10357:SF179">
    <property type="entry name" value="NEUTRAL AND BASIC AMINO ACID TRANSPORT PROTEIN RBAT"/>
    <property type="match status" value="1"/>
</dbReference>
<dbReference type="RefSeq" id="WP_211854838.1">
    <property type="nucleotide sequence ID" value="NZ_JAAGBB010000029.1"/>
</dbReference>
<dbReference type="SUPFAM" id="SSF51445">
    <property type="entry name" value="(Trans)glycosidases"/>
    <property type="match status" value="1"/>
</dbReference>
<protein>
    <submittedName>
        <fullName evidence="3">Alpha-glucosidase</fullName>
    </submittedName>
</protein>